<evidence type="ECO:0000313" key="7">
    <source>
        <dbReference type="EMBL" id="PIY99687.1"/>
    </source>
</evidence>
<dbReference type="PANTHER" id="PTHR42714:SF2">
    <property type="entry name" value="TRNA MODIFICATION GTPASE GTPBP3, MITOCHONDRIAL"/>
    <property type="match status" value="1"/>
</dbReference>
<accession>A0A2H9N2E4</accession>
<dbReference type="EMBL" id="PFUW01000016">
    <property type="protein sequence ID" value="PJB04164.1"/>
    <property type="molecule type" value="Genomic_DNA"/>
</dbReference>
<feature type="domain" description="G" evidence="1">
    <location>
        <begin position="21"/>
        <end position="163"/>
    </location>
</feature>
<evidence type="ECO:0000313" key="12">
    <source>
        <dbReference type="Proteomes" id="UP000229789"/>
    </source>
</evidence>
<dbReference type="SUPFAM" id="SSF52540">
    <property type="entry name" value="P-loop containing nucleoside triphosphate hydrolases"/>
    <property type="match status" value="1"/>
</dbReference>
<accession>A0A2G9LJH5</accession>
<dbReference type="CDD" id="cd00880">
    <property type="entry name" value="Era_like"/>
    <property type="match status" value="1"/>
</dbReference>
<dbReference type="AlphaFoldDB" id="A0A2G9LJH5"/>
<evidence type="ECO:0000259" key="1">
    <source>
        <dbReference type="Pfam" id="PF01926"/>
    </source>
</evidence>
<dbReference type="Pfam" id="PF01926">
    <property type="entry name" value="MMR_HSR1"/>
    <property type="match status" value="1"/>
</dbReference>
<proteinExistence type="predicted"/>
<evidence type="ECO:0000313" key="10">
    <source>
        <dbReference type="Proteomes" id="UP000228874"/>
    </source>
</evidence>
<dbReference type="GO" id="GO:0030488">
    <property type="term" value="P:tRNA methylation"/>
    <property type="evidence" value="ECO:0007669"/>
    <property type="project" value="TreeGrafter"/>
</dbReference>
<dbReference type="NCBIfam" id="TIGR00231">
    <property type="entry name" value="small_GTP"/>
    <property type="match status" value="1"/>
</dbReference>
<accession>A0A2H9M8M5</accession>
<evidence type="ECO:0000313" key="6">
    <source>
        <dbReference type="EMBL" id="PIX28068.1"/>
    </source>
</evidence>
<accession>A0A2H9MMH2</accession>
<dbReference type="InterPro" id="IPR005225">
    <property type="entry name" value="Small_GTP-bd"/>
</dbReference>
<dbReference type="Proteomes" id="UP000228989">
    <property type="component" value="Unassembled WGS sequence"/>
</dbReference>
<dbReference type="EMBL" id="PFSX01000029">
    <property type="protein sequence ID" value="PJC01449.1"/>
    <property type="molecule type" value="Genomic_DNA"/>
</dbReference>
<dbReference type="EMBL" id="PEUT01000039">
    <property type="protein sequence ID" value="PIV13679.1"/>
    <property type="molecule type" value="Genomic_DNA"/>
</dbReference>
<dbReference type="Proteomes" id="UP000228874">
    <property type="component" value="Unassembled WGS sequence"/>
</dbReference>
<dbReference type="Proteomes" id="UP000230477">
    <property type="component" value="Unassembled WGS sequence"/>
</dbReference>
<dbReference type="InterPro" id="IPR006073">
    <property type="entry name" value="GTP-bd"/>
</dbReference>
<accession>A0A2H9M3X1</accession>
<dbReference type="EMBL" id="PFIH01000035">
    <property type="protein sequence ID" value="PIX28068.1"/>
    <property type="molecule type" value="Genomic_DNA"/>
</dbReference>
<gene>
    <name evidence="9" type="ORF">CO072_01225</name>
    <name evidence="8" type="ORF">CO124_00845</name>
    <name evidence="4" type="ORF">COS22_00035</name>
    <name evidence="3" type="ORF">COS45_01595</name>
    <name evidence="5" type="ORF">COW47_01385</name>
    <name evidence="2" type="ORF">COW69_00895</name>
    <name evidence="7" type="ORF">COY63_02255</name>
    <name evidence="6" type="ORF">COZ66_01480</name>
</gene>
<evidence type="ECO:0000313" key="11">
    <source>
        <dbReference type="Proteomes" id="UP000228888"/>
    </source>
</evidence>
<dbReference type="EMBL" id="PFMG01000056">
    <property type="protein sequence ID" value="PIY99687.1"/>
    <property type="molecule type" value="Genomic_DNA"/>
</dbReference>
<dbReference type="Proteomes" id="UP000229789">
    <property type="component" value="Unassembled WGS sequence"/>
</dbReference>
<evidence type="ECO:0000313" key="9">
    <source>
        <dbReference type="EMBL" id="PJC01449.1"/>
    </source>
</evidence>
<dbReference type="Proteomes" id="UP000230713">
    <property type="component" value="Unassembled WGS sequence"/>
</dbReference>
<dbReference type="Gene3D" id="3.40.50.300">
    <property type="entry name" value="P-loop containing nucleotide triphosphate hydrolases"/>
    <property type="match status" value="1"/>
</dbReference>
<comment type="caution">
    <text evidence="2">The sequence shown here is derived from an EMBL/GenBank/DDBJ whole genome shotgun (WGS) entry which is preliminary data.</text>
</comment>
<organism evidence="2 12">
    <name type="scientific">Huberarchaeum crystalense</name>
    <dbReference type="NCBI Taxonomy" id="2014257"/>
    <lineage>
        <taxon>Archaea</taxon>
        <taxon>Candidatus Huberarchaeota</taxon>
        <taxon>Candidatus Huberarchaeia</taxon>
        <taxon>Candidatus Huberarchaeales</taxon>
        <taxon>Candidatus Huberarchaeaceae</taxon>
        <taxon>Candidatus Huberarchaeum</taxon>
    </lineage>
</organism>
<evidence type="ECO:0000313" key="4">
    <source>
        <dbReference type="EMBL" id="PIV46656.1"/>
    </source>
</evidence>
<reference evidence="2 12" key="2">
    <citation type="submission" date="2017-09" db="EMBL/GenBank/DDBJ databases">
        <title>Depth-based differentiation of microbial function through sediment-hosted aquifers and enrichment of novel symbionts in the deep terrestrial subsurface.</title>
        <authorList>
            <person name="Probst A.J."/>
            <person name="Ladd B."/>
            <person name="Jarett J.K."/>
            <person name="Geller-Mcgrath D.E."/>
            <person name="Sieber C.M."/>
            <person name="Emerson J.B."/>
            <person name="Anantharaman K."/>
            <person name="Thomas B.C."/>
            <person name="Malmstrom R."/>
            <person name="Stieglmeier M."/>
            <person name="Klingl A."/>
            <person name="Woyke T."/>
            <person name="Ryan C.M."/>
            <person name="Banfield J.F."/>
        </authorList>
    </citation>
    <scope>NUCLEOTIDE SEQUENCE [LARGE SCALE GENOMIC DNA]</scope>
    <source>
        <strain evidence="4">CG02_land_8_20_14_3_00_31_209</strain>
        <strain evidence="3">CG03_land_8_20_14_0_80_31_114</strain>
        <strain evidence="5">CG17_big_fil_post_rev_8_21_14_2_50_31_73</strain>
        <strain evidence="2">CG18_big_fil_WC_8_21_14_2_50_31_19</strain>
        <strain evidence="7">CG_4_10_14_0_8_um_filter_31_133</strain>
        <strain evidence="6">CG_4_8_14_3_um_filter</strain>
        <strain evidence="9">CG_4_9_14_0_8_um_filter_31_21</strain>
        <strain evidence="8">CG_4_9_14_3_um_filter_31_125</strain>
    </source>
</reference>
<accession>A0A2H9P882</accession>
<evidence type="ECO:0000313" key="2">
    <source>
        <dbReference type="EMBL" id="PIN66675.1"/>
    </source>
</evidence>
<evidence type="ECO:0000313" key="5">
    <source>
        <dbReference type="EMBL" id="PIV89698.1"/>
    </source>
</evidence>
<dbReference type="Proteomes" id="UP000231449">
    <property type="component" value="Unassembled WGS sequence"/>
</dbReference>
<dbReference type="InterPro" id="IPR027417">
    <property type="entry name" value="P-loop_NTPase"/>
</dbReference>
<dbReference type="EMBL" id="PFFF01000033">
    <property type="protein sequence ID" value="PIV89698.1"/>
    <property type="molecule type" value="Genomic_DNA"/>
</dbReference>
<accession>A0A2H9QT86</accession>
<sequence length="206" mass="22909">MFNFLRNLLSKLFGSRKELKLGFYGPPNAGKTTLANRIAKDFAGVEMGVVSNIAHETRKVTEKQHIIIQHKGKKMTFAIVDTPGIATKIDYDDFIKSGLKKNEAKKRAEEATRGVIEAIEWLDKINIVVVVLDATQSPMTQVNITLIGNIIARKIPVVIAANKTDLKGSNIKEIEVAFPQYSIVPISAKEGKNLDKLYQKIFEVSK</sequence>
<dbReference type="EMBL" id="PCUF01000008">
    <property type="protein sequence ID" value="PIN66675.1"/>
    <property type="molecule type" value="Genomic_DNA"/>
</dbReference>
<dbReference type="Proteomes" id="UP000231232">
    <property type="component" value="Unassembled WGS sequence"/>
</dbReference>
<dbReference type="GO" id="GO:0005737">
    <property type="term" value="C:cytoplasm"/>
    <property type="evidence" value="ECO:0007669"/>
    <property type="project" value="TreeGrafter"/>
</dbReference>
<reference evidence="10 11" key="1">
    <citation type="submission" date="2017-09" db="EMBL/GenBank/DDBJ databases">
        <title>Depth-based differentiation of microbial function through sediment-hosted aquifers and enrichment of novel symbionts in the deep terrestrial subsurface.</title>
        <authorList>
            <person name="Probst A.J."/>
            <person name="Ladd B."/>
            <person name="Jarett J.K."/>
            <person name="Geller-Mcgrath D.E."/>
            <person name="Sieber C.M.K."/>
            <person name="Emerson J.B."/>
            <person name="Anantharaman K."/>
            <person name="Thomas B.C."/>
            <person name="Malmstrom R."/>
            <person name="Stieglmeier M."/>
            <person name="Klingl A."/>
            <person name="Woyke T."/>
            <person name="Ryan C.M."/>
            <person name="Banfield J.F."/>
        </authorList>
    </citation>
    <scope>NUCLEOTIDE SEQUENCE [LARGE SCALE GENOMIC DNA]</scope>
</reference>
<evidence type="ECO:0000313" key="8">
    <source>
        <dbReference type="EMBL" id="PJB04164.1"/>
    </source>
</evidence>
<name>A0A2G9LJH5_HUBC1</name>
<dbReference type="GO" id="GO:0002098">
    <property type="term" value="P:tRNA wobble uridine modification"/>
    <property type="evidence" value="ECO:0007669"/>
    <property type="project" value="TreeGrafter"/>
</dbReference>
<protein>
    <submittedName>
        <fullName evidence="2">GTP-binding protein</fullName>
    </submittedName>
</protein>
<dbReference type="Proteomes" id="UP000228888">
    <property type="component" value="Unassembled WGS sequence"/>
</dbReference>
<dbReference type="EMBL" id="PETW01000001">
    <property type="protein sequence ID" value="PIV46656.1"/>
    <property type="molecule type" value="Genomic_DNA"/>
</dbReference>
<evidence type="ECO:0000313" key="3">
    <source>
        <dbReference type="EMBL" id="PIV13679.1"/>
    </source>
</evidence>
<dbReference type="PRINTS" id="PR00449">
    <property type="entry name" value="RASTRNSFRMNG"/>
</dbReference>
<accession>A0A2H9RDQ6</accession>
<dbReference type="GO" id="GO:0005525">
    <property type="term" value="F:GTP binding"/>
    <property type="evidence" value="ECO:0007669"/>
    <property type="project" value="InterPro"/>
</dbReference>
<dbReference type="PANTHER" id="PTHR42714">
    <property type="entry name" value="TRNA MODIFICATION GTPASE GTPBP3"/>
    <property type="match status" value="1"/>
</dbReference>